<keyword evidence="2" id="KW-1185">Reference proteome</keyword>
<comment type="caution">
    <text evidence="1">The sequence shown here is derived from an EMBL/GenBank/DDBJ whole genome shotgun (WGS) entry which is preliminary data.</text>
</comment>
<evidence type="ECO:0000313" key="1">
    <source>
        <dbReference type="EMBL" id="KAK9701082.1"/>
    </source>
</evidence>
<gene>
    <name evidence="1" type="ORF">QE152_g30816</name>
</gene>
<reference evidence="1 2" key="1">
    <citation type="journal article" date="2024" name="BMC Genomics">
        <title>De novo assembly and annotation of Popillia japonica's genome with initial clues to its potential as an invasive pest.</title>
        <authorList>
            <person name="Cucini C."/>
            <person name="Boschi S."/>
            <person name="Funari R."/>
            <person name="Cardaioli E."/>
            <person name="Iannotti N."/>
            <person name="Marturano G."/>
            <person name="Paoli F."/>
            <person name="Bruttini M."/>
            <person name="Carapelli A."/>
            <person name="Frati F."/>
            <person name="Nardi F."/>
        </authorList>
    </citation>
    <scope>NUCLEOTIDE SEQUENCE [LARGE SCALE GENOMIC DNA]</scope>
    <source>
        <strain evidence="1">DMR45628</strain>
    </source>
</reference>
<dbReference type="AlphaFoldDB" id="A0AAW1JDU0"/>
<name>A0AAW1JDU0_POPJA</name>
<dbReference type="Proteomes" id="UP001458880">
    <property type="component" value="Unassembled WGS sequence"/>
</dbReference>
<accession>A0AAW1JDU0</accession>
<protein>
    <submittedName>
        <fullName evidence="1">Uncharacterized protein</fullName>
    </submittedName>
</protein>
<dbReference type="EMBL" id="JASPKY010000422">
    <property type="protein sequence ID" value="KAK9701082.1"/>
    <property type="molecule type" value="Genomic_DNA"/>
</dbReference>
<evidence type="ECO:0000313" key="2">
    <source>
        <dbReference type="Proteomes" id="UP001458880"/>
    </source>
</evidence>
<sequence length="118" mass="13194">MYMDKEDNTSSKASGAKNINFAYFEELYLIFGKDPNVAPVAIAGSNVVDPKVSDAVEASKDISCKSCRHYFFNISIIHYEYSSGISNDGKKIKASKDTPAPKRNKYVHMVNYSKKLLK</sequence>
<proteinExistence type="predicted"/>
<organism evidence="1 2">
    <name type="scientific">Popillia japonica</name>
    <name type="common">Japanese beetle</name>
    <dbReference type="NCBI Taxonomy" id="7064"/>
    <lineage>
        <taxon>Eukaryota</taxon>
        <taxon>Metazoa</taxon>
        <taxon>Ecdysozoa</taxon>
        <taxon>Arthropoda</taxon>
        <taxon>Hexapoda</taxon>
        <taxon>Insecta</taxon>
        <taxon>Pterygota</taxon>
        <taxon>Neoptera</taxon>
        <taxon>Endopterygota</taxon>
        <taxon>Coleoptera</taxon>
        <taxon>Polyphaga</taxon>
        <taxon>Scarabaeiformia</taxon>
        <taxon>Scarabaeidae</taxon>
        <taxon>Rutelinae</taxon>
        <taxon>Popillia</taxon>
    </lineage>
</organism>